<dbReference type="RefSeq" id="WP_109616434.1">
    <property type="nucleotide sequence ID" value="NZ_QGDO01000001.1"/>
</dbReference>
<feature type="chain" id="PRO_5016459080" description="Tetratricopeptide repeat protein" evidence="2">
    <location>
        <begin position="21"/>
        <end position="403"/>
    </location>
</feature>
<keyword evidence="1" id="KW-0175">Coiled coil</keyword>
<evidence type="ECO:0000256" key="2">
    <source>
        <dbReference type="SAM" id="SignalP"/>
    </source>
</evidence>
<feature type="coiled-coil region" evidence="1">
    <location>
        <begin position="49"/>
        <end position="83"/>
    </location>
</feature>
<accession>A0A315ZJW2</accession>
<evidence type="ECO:0000313" key="3">
    <source>
        <dbReference type="EMBL" id="PWJ44974.1"/>
    </source>
</evidence>
<dbReference type="AlphaFoldDB" id="A0A315ZJW2"/>
<sequence length="403" mass="46512">MKKTFTLLFTLFCLVNVAFAQKPDRIKLEFQYIKLPKVPFPGGERTFKLEGEAANKEEVENLLANWQAEKDQIDLEYETAIENKKDEIEAYNKKKVGERLANAALGVKAPSLDQVVKKPYPAKPYVPKVYDAMALANQHVEIEGLVRDENSSTTLKFVTEGFKYHDYGIVGDSLYTASYEASNPIKLVALTSEGQELYSLHFKSSDAQKFTWGSDTNKYKLKLEWKKQRNNELSTKEEQLKNNALFGVKFTLNDYYGYTQTKYKDDLWVGKSKKLDYSKQQEAATIANEGYFMILRPELYEKATEKLTQAIGIWEEELKEADKSKKARISPKVQASLHYNIAHAYLWMNNFEKMAEHFVQISMIGEGKFERKMKSLERFAKGYRTRYDAYQKALAQQKPIALD</sequence>
<comment type="caution">
    <text evidence="3">The sequence shown here is derived from an EMBL/GenBank/DDBJ whole genome shotgun (WGS) entry which is preliminary data.</text>
</comment>
<evidence type="ECO:0000313" key="4">
    <source>
        <dbReference type="Proteomes" id="UP000245535"/>
    </source>
</evidence>
<organism evidence="3 4">
    <name type="scientific">Sediminitomix flava</name>
    <dbReference type="NCBI Taxonomy" id="379075"/>
    <lineage>
        <taxon>Bacteria</taxon>
        <taxon>Pseudomonadati</taxon>
        <taxon>Bacteroidota</taxon>
        <taxon>Cytophagia</taxon>
        <taxon>Cytophagales</taxon>
        <taxon>Flammeovirgaceae</taxon>
        <taxon>Sediminitomix</taxon>
    </lineage>
</organism>
<reference evidence="3 4" key="1">
    <citation type="submission" date="2018-03" db="EMBL/GenBank/DDBJ databases">
        <title>Genomic Encyclopedia of Archaeal and Bacterial Type Strains, Phase II (KMG-II): from individual species to whole genera.</title>
        <authorList>
            <person name="Goeker M."/>
        </authorList>
    </citation>
    <scope>NUCLEOTIDE SEQUENCE [LARGE SCALE GENOMIC DNA]</scope>
    <source>
        <strain evidence="3 4">DSM 28229</strain>
    </source>
</reference>
<proteinExistence type="predicted"/>
<name>A0A315ZJW2_SEDFL</name>
<gene>
    <name evidence="3" type="ORF">BC781_1011370</name>
</gene>
<evidence type="ECO:0000256" key="1">
    <source>
        <dbReference type="SAM" id="Coils"/>
    </source>
</evidence>
<keyword evidence="4" id="KW-1185">Reference proteome</keyword>
<feature type="signal peptide" evidence="2">
    <location>
        <begin position="1"/>
        <end position="20"/>
    </location>
</feature>
<protein>
    <recommendedName>
        <fullName evidence="5">Tetratricopeptide repeat protein</fullName>
    </recommendedName>
</protein>
<dbReference type="OrthoDB" id="976407at2"/>
<dbReference type="EMBL" id="QGDO01000001">
    <property type="protein sequence ID" value="PWJ44974.1"/>
    <property type="molecule type" value="Genomic_DNA"/>
</dbReference>
<keyword evidence="2" id="KW-0732">Signal</keyword>
<evidence type="ECO:0008006" key="5">
    <source>
        <dbReference type="Google" id="ProtNLM"/>
    </source>
</evidence>
<dbReference type="Proteomes" id="UP000245535">
    <property type="component" value="Unassembled WGS sequence"/>
</dbReference>